<evidence type="ECO:0000313" key="2">
    <source>
        <dbReference type="Proteomes" id="UP001403385"/>
    </source>
</evidence>
<evidence type="ECO:0008006" key="3">
    <source>
        <dbReference type="Google" id="ProtNLM"/>
    </source>
</evidence>
<sequence>MNLNFILKSVVIIAVLMCFQDLNAQSIIGKYYINKIIGRNLNDSDEFILTEIKPNEKKEYVYGNIITFNEDYSFTCTYFAPCGNDCFPSSDGTFELITNNKIKLLVKGYSQEGDCESKLIKLNFNLGIYCISTESENTIKFIKQNK</sequence>
<reference evidence="1 2" key="1">
    <citation type="submission" date="2024-04" db="EMBL/GenBank/DDBJ databases">
        <title>Novel genus in family Flammeovirgaceae.</title>
        <authorList>
            <person name="Nguyen T.H."/>
            <person name="Vuong T.Q."/>
            <person name="Le H."/>
            <person name="Kim S.-G."/>
        </authorList>
    </citation>
    <scope>NUCLEOTIDE SEQUENCE [LARGE SCALE GENOMIC DNA]</scope>
    <source>
        <strain evidence="1 2">JCM 23209</strain>
    </source>
</reference>
<accession>A0AAW9RYR8</accession>
<comment type="caution">
    <text evidence="1">The sequence shown here is derived from an EMBL/GenBank/DDBJ whole genome shotgun (WGS) entry which is preliminary data.</text>
</comment>
<protein>
    <recommendedName>
        <fullName evidence="3">Lipocalin-like domain-containing protein</fullName>
    </recommendedName>
</protein>
<dbReference type="AlphaFoldDB" id="A0AAW9RYR8"/>
<dbReference type="RefSeq" id="WP_346822835.1">
    <property type="nucleotide sequence ID" value="NZ_JBDKWZ010000011.1"/>
</dbReference>
<dbReference type="EMBL" id="JBDKWZ010000011">
    <property type="protein sequence ID" value="MEN7550062.1"/>
    <property type="molecule type" value="Genomic_DNA"/>
</dbReference>
<dbReference type="Proteomes" id="UP001403385">
    <property type="component" value="Unassembled WGS sequence"/>
</dbReference>
<organism evidence="1 2">
    <name type="scientific">Rapidithrix thailandica</name>
    <dbReference type="NCBI Taxonomy" id="413964"/>
    <lineage>
        <taxon>Bacteria</taxon>
        <taxon>Pseudomonadati</taxon>
        <taxon>Bacteroidota</taxon>
        <taxon>Cytophagia</taxon>
        <taxon>Cytophagales</taxon>
        <taxon>Flammeovirgaceae</taxon>
        <taxon>Rapidithrix</taxon>
    </lineage>
</organism>
<gene>
    <name evidence="1" type="ORF">AAG747_19220</name>
</gene>
<evidence type="ECO:0000313" key="1">
    <source>
        <dbReference type="EMBL" id="MEN7550062.1"/>
    </source>
</evidence>
<keyword evidence="2" id="KW-1185">Reference proteome</keyword>
<proteinExistence type="predicted"/>
<name>A0AAW9RYR8_9BACT</name>